<proteinExistence type="predicted"/>
<dbReference type="Gramene" id="Solyc00g071590.1.1">
    <property type="protein sequence ID" value="Solyc00g071590.1.1"/>
    <property type="gene ID" value="Solyc00g071590.1"/>
</dbReference>
<sequence length="93" mass="10541">MRESKGKARESRSAQQLSEDYQIDLDVPRTISGHTLFVTRYGSGQRNLFHVLHCFSLICDSCGYCQGMGPIAATLLCYFEPEVSASSRVYRHY</sequence>
<dbReference type="Gene3D" id="1.10.8.270">
    <property type="entry name" value="putative rabgap domain of human tbc1 domain family member 14 like domains"/>
    <property type="match status" value="1"/>
</dbReference>
<dbReference type="Proteomes" id="UP000004994">
    <property type="component" value="Unassembled WGS sequence"/>
</dbReference>
<name>A0A494G9J0_SOLLC</name>
<dbReference type="PANTHER" id="PTHR47219:SF9">
    <property type="entry name" value="GTPASE ACTIVATING PROTEIN AND CENTROSOME-ASSOCIATED, ISOFORM B"/>
    <property type="match status" value="1"/>
</dbReference>
<dbReference type="InterPro" id="IPR050302">
    <property type="entry name" value="Rab_GAP_TBC_domain"/>
</dbReference>
<evidence type="ECO:0000313" key="2">
    <source>
        <dbReference type="EnsemblPlants" id="Solyc00g071590.1.1"/>
    </source>
</evidence>
<reference evidence="2" key="1">
    <citation type="journal article" date="2012" name="Nature">
        <title>The tomato genome sequence provides insights into fleshy fruit evolution.</title>
        <authorList>
            <consortium name="Tomato Genome Consortium"/>
        </authorList>
    </citation>
    <scope>NUCLEOTIDE SEQUENCE [LARGE SCALE GENOMIC DNA]</scope>
    <source>
        <strain evidence="2">cv. Heinz 1706</strain>
    </source>
</reference>
<reference evidence="2" key="2">
    <citation type="submission" date="2019-04" db="UniProtKB">
        <authorList>
            <consortium name="EnsemblPlants"/>
        </authorList>
    </citation>
    <scope>IDENTIFICATION</scope>
    <source>
        <strain evidence="2">cv. Heinz 1706</strain>
    </source>
</reference>
<evidence type="ECO:0000259" key="1">
    <source>
        <dbReference type="PROSITE" id="PS50086"/>
    </source>
</evidence>
<dbReference type="InParanoid" id="A0A494G9J0"/>
<dbReference type="SUPFAM" id="SSF47923">
    <property type="entry name" value="Ypt/Rab-GAP domain of gyp1p"/>
    <property type="match status" value="1"/>
</dbReference>
<dbReference type="InterPro" id="IPR035969">
    <property type="entry name" value="Rab-GAP_TBC_sf"/>
</dbReference>
<dbReference type="InterPro" id="IPR000195">
    <property type="entry name" value="Rab-GAP-TBC_dom"/>
</dbReference>
<dbReference type="PaxDb" id="4081-Solyc00g071590.1.1"/>
<organism evidence="2">
    <name type="scientific">Solanum lycopersicum</name>
    <name type="common">Tomato</name>
    <name type="synonym">Lycopersicon esculentum</name>
    <dbReference type="NCBI Taxonomy" id="4081"/>
    <lineage>
        <taxon>Eukaryota</taxon>
        <taxon>Viridiplantae</taxon>
        <taxon>Streptophyta</taxon>
        <taxon>Embryophyta</taxon>
        <taxon>Tracheophyta</taxon>
        <taxon>Spermatophyta</taxon>
        <taxon>Magnoliopsida</taxon>
        <taxon>eudicotyledons</taxon>
        <taxon>Gunneridae</taxon>
        <taxon>Pentapetalae</taxon>
        <taxon>asterids</taxon>
        <taxon>lamiids</taxon>
        <taxon>Solanales</taxon>
        <taxon>Solanaceae</taxon>
        <taxon>Solanoideae</taxon>
        <taxon>Solaneae</taxon>
        <taxon>Solanum</taxon>
        <taxon>Solanum subgen. Lycopersicon</taxon>
    </lineage>
</organism>
<dbReference type="PANTHER" id="PTHR47219">
    <property type="entry name" value="RAB GTPASE-ACTIVATING PROTEIN 1-LIKE"/>
    <property type="match status" value="1"/>
</dbReference>
<dbReference type="Pfam" id="PF00566">
    <property type="entry name" value="RabGAP-TBC"/>
    <property type="match status" value="1"/>
</dbReference>
<feature type="domain" description="Rab-GAP TBC" evidence="1">
    <location>
        <begin position="1"/>
        <end position="93"/>
    </location>
</feature>
<dbReference type="STRING" id="4081.A0A494G9J0"/>
<protein>
    <recommendedName>
        <fullName evidence="1">Rab-GAP TBC domain-containing protein</fullName>
    </recommendedName>
</protein>
<dbReference type="PROSITE" id="PS50086">
    <property type="entry name" value="TBC_RABGAP"/>
    <property type="match status" value="1"/>
</dbReference>
<dbReference type="EnsemblPlants" id="Solyc00g071590.1.1">
    <property type="protein sequence ID" value="Solyc00g071590.1.1"/>
    <property type="gene ID" value="Solyc00g071590.1"/>
</dbReference>
<dbReference type="AlphaFoldDB" id="A0A494G9J0"/>
<accession>A0A494G9J0</accession>
<evidence type="ECO:0000313" key="3">
    <source>
        <dbReference type="Proteomes" id="UP000004994"/>
    </source>
</evidence>
<keyword evidence="3" id="KW-1185">Reference proteome</keyword>